<sequence length="401" mass="44085">MASVATPRINLGASALANAANQLPNTVTRVSSRLIPAAKPTMPPGFKASMGQLETFVLPDKVSDTLSHRAMAKAMINAWRNDGILQVAMSEAQQRRYEEANAISKKFFGRKPSEKQACLNDTNVGGYIASGEEITAGVADYSEIFTVIKDLDSSDERVRNQWPCHGPCPWPDKEMGRVIKEYMAGLGAAGERLLQLIELGLEVPPGALTKYTQDGWHHMRILRFPARDKTNGKGKDGRGIGSHTDYGLLVIAAQDDVGGLFIRAPQGENFANWDQSVAGLNEEAAGWTFVPPVPGVFTVFPGDMMQYMTNNFLPSTPHKVGLNVAERFAFAYFHEPNFKAVMKQLPGYEGENVSPESIHYGKHFTNMALRAYPDRASIKKLNEEGRYAMLDTSELRSDMAV</sequence>
<dbReference type="InterPro" id="IPR005123">
    <property type="entry name" value="Oxoglu/Fe-dep_dioxygenase_dom"/>
</dbReference>
<dbReference type="PROSITE" id="PS51471">
    <property type="entry name" value="FE2OG_OXY"/>
    <property type="match status" value="1"/>
</dbReference>
<dbReference type="EMBL" id="AZGY01000002">
    <property type="protein sequence ID" value="OAA32211.1"/>
    <property type="molecule type" value="Genomic_DNA"/>
</dbReference>
<dbReference type="OrthoDB" id="288590at2759"/>
<evidence type="ECO:0000313" key="6">
    <source>
        <dbReference type="Proteomes" id="UP000078544"/>
    </source>
</evidence>
<dbReference type="PANTHER" id="PTHR47990">
    <property type="entry name" value="2-OXOGLUTARATE (2OG) AND FE(II)-DEPENDENT OXYGENASE SUPERFAMILY PROTEIN-RELATED"/>
    <property type="match status" value="1"/>
</dbReference>
<dbReference type="Pfam" id="PF03171">
    <property type="entry name" value="2OG-FeII_Oxy"/>
    <property type="match status" value="1"/>
</dbReference>
<dbReference type="InterPro" id="IPR026992">
    <property type="entry name" value="DIOX_N"/>
</dbReference>
<keyword evidence="3" id="KW-0479">Metal-binding</keyword>
<feature type="domain" description="Fe2OG dioxygenase" evidence="4">
    <location>
        <begin position="215"/>
        <end position="336"/>
    </location>
</feature>
<dbReference type="InterPro" id="IPR050231">
    <property type="entry name" value="Iron_ascorbate_oxido_reductase"/>
</dbReference>
<keyword evidence="2" id="KW-0223">Dioxygenase</keyword>
<evidence type="ECO:0000313" key="5">
    <source>
        <dbReference type="EMBL" id="OAA32211.1"/>
    </source>
</evidence>
<dbReference type="AlphaFoldDB" id="A0A166U8W8"/>
<dbReference type="InterPro" id="IPR044861">
    <property type="entry name" value="IPNS-like_FE2OG_OXY"/>
</dbReference>
<dbReference type="GO" id="GO:0044283">
    <property type="term" value="P:small molecule biosynthetic process"/>
    <property type="evidence" value="ECO:0007669"/>
    <property type="project" value="UniProtKB-ARBA"/>
</dbReference>
<protein>
    <submittedName>
        <fullName evidence="5">2-oxoglutarate-dependent ethylene/succinate-forming enzyme</fullName>
    </submittedName>
</protein>
<dbReference type="Proteomes" id="UP000078544">
    <property type="component" value="Unassembled WGS sequence"/>
</dbReference>
<dbReference type="Gene3D" id="2.60.120.330">
    <property type="entry name" value="B-lactam Antibiotic, Isopenicillin N Synthase, Chain"/>
    <property type="match status" value="1"/>
</dbReference>
<dbReference type="InterPro" id="IPR027443">
    <property type="entry name" value="IPNS-like_sf"/>
</dbReference>
<keyword evidence="6" id="KW-1185">Reference proteome</keyword>
<evidence type="ECO:0000256" key="2">
    <source>
        <dbReference type="ARBA" id="ARBA00022964"/>
    </source>
</evidence>
<dbReference type="STRING" id="1081109.A0A166U8W8"/>
<comment type="caution">
    <text evidence="5">The sequence shown here is derived from an EMBL/GenBank/DDBJ whole genome shotgun (WGS) entry which is preliminary data.</text>
</comment>
<evidence type="ECO:0000259" key="4">
    <source>
        <dbReference type="PROSITE" id="PS51471"/>
    </source>
</evidence>
<dbReference type="GO" id="GO:0051213">
    <property type="term" value="F:dioxygenase activity"/>
    <property type="evidence" value="ECO:0007669"/>
    <property type="project" value="UniProtKB-KW"/>
</dbReference>
<dbReference type="GO" id="GO:0046872">
    <property type="term" value="F:metal ion binding"/>
    <property type="evidence" value="ECO:0007669"/>
    <property type="project" value="UniProtKB-KW"/>
</dbReference>
<accession>A0A166U8W8</accession>
<reference evidence="5 6" key="1">
    <citation type="journal article" date="2016" name="Genome Biol. Evol.">
        <title>Divergent and convergent evolution of fungal pathogenicity.</title>
        <authorList>
            <person name="Shang Y."/>
            <person name="Xiao G."/>
            <person name="Zheng P."/>
            <person name="Cen K."/>
            <person name="Zhan S."/>
            <person name="Wang C."/>
        </authorList>
    </citation>
    <scope>NUCLEOTIDE SEQUENCE [LARGE SCALE GENOMIC DNA]</scope>
    <source>
        <strain evidence="5 6">RCEF 2490</strain>
    </source>
</reference>
<evidence type="ECO:0000256" key="1">
    <source>
        <dbReference type="ARBA" id="ARBA00008056"/>
    </source>
</evidence>
<evidence type="ECO:0000256" key="3">
    <source>
        <dbReference type="RuleBase" id="RU003682"/>
    </source>
</evidence>
<comment type="similarity">
    <text evidence="1 3">Belongs to the iron/ascorbate-dependent oxidoreductase family.</text>
</comment>
<keyword evidence="3" id="KW-0408">Iron</keyword>
<dbReference type="SUPFAM" id="SSF51197">
    <property type="entry name" value="Clavaminate synthase-like"/>
    <property type="match status" value="1"/>
</dbReference>
<dbReference type="Pfam" id="PF14226">
    <property type="entry name" value="DIOX_N"/>
    <property type="match status" value="1"/>
</dbReference>
<proteinExistence type="inferred from homology"/>
<name>A0A166U8W8_9HYPO</name>
<keyword evidence="3" id="KW-0560">Oxidoreductase</keyword>
<organism evidence="5 6">
    <name type="scientific">Moelleriella libera RCEF 2490</name>
    <dbReference type="NCBI Taxonomy" id="1081109"/>
    <lineage>
        <taxon>Eukaryota</taxon>
        <taxon>Fungi</taxon>
        <taxon>Dikarya</taxon>
        <taxon>Ascomycota</taxon>
        <taxon>Pezizomycotina</taxon>
        <taxon>Sordariomycetes</taxon>
        <taxon>Hypocreomycetidae</taxon>
        <taxon>Hypocreales</taxon>
        <taxon>Clavicipitaceae</taxon>
        <taxon>Moelleriella</taxon>
    </lineage>
</organism>
<gene>
    <name evidence="5" type="ORF">AAL_01543</name>
</gene>